<evidence type="ECO:0000313" key="1">
    <source>
        <dbReference type="EMBL" id="KAF2735033.1"/>
    </source>
</evidence>
<gene>
    <name evidence="1" type="ORF">EJ04DRAFT_222016</name>
</gene>
<dbReference type="AlphaFoldDB" id="A0A9P4QW58"/>
<proteinExistence type="predicted"/>
<dbReference type="Proteomes" id="UP000799444">
    <property type="component" value="Unassembled WGS sequence"/>
</dbReference>
<dbReference type="EMBL" id="ML996140">
    <property type="protein sequence ID" value="KAF2735033.1"/>
    <property type="molecule type" value="Genomic_DNA"/>
</dbReference>
<accession>A0A9P4QW58</accession>
<evidence type="ECO:0000313" key="2">
    <source>
        <dbReference type="Proteomes" id="UP000799444"/>
    </source>
</evidence>
<dbReference type="OrthoDB" id="5389823at2759"/>
<reference evidence="1" key="1">
    <citation type="journal article" date="2020" name="Stud. Mycol.">
        <title>101 Dothideomycetes genomes: a test case for predicting lifestyles and emergence of pathogens.</title>
        <authorList>
            <person name="Haridas S."/>
            <person name="Albert R."/>
            <person name="Binder M."/>
            <person name="Bloem J."/>
            <person name="Labutti K."/>
            <person name="Salamov A."/>
            <person name="Andreopoulos B."/>
            <person name="Baker S."/>
            <person name="Barry K."/>
            <person name="Bills G."/>
            <person name="Bluhm B."/>
            <person name="Cannon C."/>
            <person name="Castanera R."/>
            <person name="Culley D."/>
            <person name="Daum C."/>
            <person name="Ezra D."/>
            <person name="Gonzalez J."/>
            <person name="Henrissat B."/>
            <person name="Kuo A."/>
            <person name="Liang C."/>
            <person name="Lipzen A."/>
            <person name="Lutzoni F."/>
            <person name="Magnuson J."/>
            <person name="Mondo S."/>
            <person name="Nolan M."/>
            <person name="Ohm R."/>
            <person name="Pangilinan J."/>
            <person name="Park H.-J."/>
            <person name="Ramirez L."/>
            <person name="Alfaro M."/>
            <person name="Sun H."/>
            <person name="Tritt A."/>
            <person name="Yoshinaga Y."/>
            <person name="Zwiers L.-H."/>
            <person name="Turgeon B."/>
            <person name="Goodwin S."/>
            <person name="Spatafora J."/>
            <person name="Crous P."/>
            <person name="Grigoriev I."/>
        </authorList>
    </citation>
    <scope>NUCLEOTIDE SEQUENCE</scope>
    <source>
        <strain evidence="1">CBS 125425</strain>
    </source>
</reference>
<keyword evidence="2" id="KW-1185">Reference proteome</keyword>
<comment type="caution">
    <text evidence="1">The sequence shown here is derived from an EMBL/GenBank/DDBJ whole genome shotgun (WGS) entry which is preliminary data.</text>
</comment>
<name>A0A9P4QW58_9PLEO</name>
<protein>
    <submittedName>
        <fullName evidence="1">Uncharacterized protein</fullName>
    </submittedName>
</protein>
<sequence>MATNMPLRPPMPMDDMHRTMPFDMDRDPRDPRIMSAPIDACRMGMDGSDYFGAMGMGMGMGMGMTPSHHRFPDSPYLPPGSDSDMVGVGMGIYSDQHADEQVRSTNLLVQVVNSQITHNARYSQIQPKMCSDGRFPQFPREFRVPKTVEEIMTMDSSSIDRILHSYGLPTDLRSFRLTSQDYVKSGVAKQAKLCTLLDFLGATQLTAYLRQKLRRHARYGR</sequence>
<organism evidence="1 2">
    <name type="scientific">Polyplosphaeria fusca</name>
    <dbReference type="NCBI Taxonomy" id="682080"/>
    <lineage>
        <taxon>Eukaryota</taxon>
        <taxon>Fungi</taxon>
        <taxon>Dikarya</taxon>
        <taxon>Ascomycota</taxon>
        <taxon>Pezizomycotina</taxon>
        <taxon>Dothideomycetes</taxon>
        <taxon>Pleosporomycetidae</taxon>
        <taxon>Pleosporales</taxon>
        <taxon>Tetraplosphaeriaceae</taxon>
        <taxon>Polyplosphaeria</taxon>
    </lineage>
</organism>